<dbReference type="Gramene" id="Solyc05g018395.1.1">
    <property type="protein sequence ID" value="Solyc05g018395.1.1"/>
    <property type="gene ID" value="Solyc05g018395.1"/>
</dbReference>
<name>A0A3Q7GIA7_SOLLC</name>
<dbReference type="EnsemblPlants" id="Solyc05g018395.1.1">
    <property type="protein sequence ID" value="Solyc05g018395.1.1"/>
    <property type="gene ID" value="Solyc05g018395.1"/>
</dbReference>
<keyword evidence="2" id="KW-1185">Reference proteome</keyword>
<proteinExistence type="predicted"/>
<accession>A0A3Q7GIA7</accession>
<organism evidence="1">
    <name type="scientific">Solanum lycopersicum</name>
    <name type="common">Tomato</name>
    <name type="synonym">Lycopersicon esculentum</name>
    <dbReference type="NCBI Taxonomy" id="4081"/>
    <lineage>
        <taxon>Eukaryota</taxon>
        <taxon>Viridiplantae</taxon>
        <taxon>Streptophyta</taxon>
        <taxon>Embryophyta</taxon>
        <taxon>Tracheophyta</taxon>
        <taxon>Spermatophyta</taxon>
        <taxon>Magnoliopsida</taxon>
        <taxon>eudicotyledons</taxon>
        <taxon>Gunneridae</taxon>
        <taxon>Pentapetalae</taxon>
        <taxon>asterids</taxon>
        <taxon>lamiids</taxon>
        <taxon>Solanales</taxon>
        <taxon>Solanaceae</taxon>
        <taxon>Solanoideae</taxon>
        <taxon>Solaneae</taxon>
        <taxon>Solanum</taxon>
        <taxon>Solanum subgen. Lycopersicon</taxon>
    </lineage>
</organism>
<reference evidence="1" key="2">
    <citation type="submission" date="2019-01" db="UniProtKB">
        <authorList>
            <consortium name="EnsemblPlants"/>
        </authorList>
    </citation>
    <scope>IDENTIFICATION</scope>
    <source>
        <strain evidence="1">cv. Heinz 1706</strain>
    </source>
</reference>
<dbReference type="Proteomes" id="UP000004994">
    <property type="component" value="Chromosome 5"/>
</dbReference>
<dbReference type="PROSITE" id="PS51257">
    <property type="entry name" value="PROKAR_LIPOPROTEIN"/>
    <property type="match status" value="1"/>
</dbReference>
<reference evidence="1" key="1">
    <citation type="journal article" date="2012" name="Nature">
        <title>The tomato genome sequence provides insights into fleshy fruit evolution.</title>
        <authorList>
            <consortium name="Tomato Genome Consortium"/>
        </authorList>
    </citation>
    <scope>NUCLEOTIDE SEQUENCE [LARGE SCALE GENOMIC DNA]</scope>
    <source>
        <strain evidence="1">cv. Heinz 1706</strain>
    </source>
</reference>
<dbReference type="InParanoid" id="A0A3Q7GIA7"/>
<evidence type="ECO:0000313" key="2">
    <source>
        <dbReference type="Proteomes" id="UP000004994"/>
    </source>
</evidence>
<evidence type="ECO:0000313" key="1">
    <source>
        <dbReference type="EnsemblPlants" id="Solyc05g018395.1.1"/>
    </source>
</evidence>
<protein>
    <submittedName>
        <fullName evidence="1">Uncharacterized protein</fullName>
    </submittedName>
</protein>
<dbReference type="AlphaFoldDB" id="A0A3Q7GIA7"/>
<sequence length="169" mass="19046">MRIRGDVILLSSPPLFRVSIVALLHSLSASTSSCSSSLLQRCRSSGQQIRLASHQEPTTPNSSSRLLKKVHFPAAHAGYRPDYFYYGCVSFDVRNFTLVAMNLHAARITSINVHVKDYVCVVTQQKAPVNVYIWCKLFALFYGREKTTELSSSILSSYRDIKEEKSIRI</sequence>